<evidence type="ECO:0008006" key="3">
    <source>
        <dbReference type="Google" id="ProtNLM"/>
    </source>
</evidence>
<dbReference type="AlphaFoldDB" id="A0A7V8JQ23"/>
<sequence>MTDSTAAPELKHIFDEARMLHLAQATANVSSHFDAERFLHLTTQGLDALSLMQRLRRVTEALHATLPPAPYRQRLDVLRALAPAINHRFVTLVLPDYVATHGLDDFDASMDALRFFTPFGSSEFGVRPFLRHDLARALPWLTAWTRDADAHVRRLASEGSRPRLPWSFRLDALVADPAPTRPLLEALRADDSLYVRKSVANHLNDIAKDHPAWLLAQLGHWHAGLDGQGDGAQHTRWILRHGLRTLVKQGNTQALALLGAGAAPRVTVREARVEPARLVLGQHLSLAFTLASAAAPGTPAQRLVVGYAIRYARPSGKAARKVFKLKTLDLAAGETVTLARRQPIRDFSTRTHHAGWHGVELLVNGQTLAEGGFELVRAG</sequence>
<protein>
    <recommendedName>
        <fullName evidence="3">3-methyladenine DNA glycosylase AlkC</fullName>
    </recommendedName>
</protein>
<accession>A0A7V8JQ23</accession>
<comment type="caution">
    <text evidence="1">The sequence shown here is derived from an EMBL/GenBank/DDBJ whole genome shotgun (WGS) entry which is preliminary data.</text>
</comment>
<reference evidence="2" key="1">
    <citation type="journal article" date="2020" name="MBio">
        <title>Horizontal gene transfer to a defensive symbiont with a reduced genome amongst a multipartite beetle microbiome.</title>
        <authorList>
            <person name="Waterworth S.C."/>
            <person name="Florez L.V."/>
            <person name="Rees E.R."/>
            <person name="Hertweck C."/>
            <person name="Kaltenpoth M."/>
            <person name="Kwan J.C."/>
        </authorList>
    </citation>
    <scope>NUCLEOTIDE SEQUENCE [LARGE SCALE GENOMIC DNA]</scope>
</reference>
<name>A0A7V8JQ23_9BURK</name>
<proteinExistence type="predicted"/>
<organism evidence="1 2">
    <name type="scientific">Paracidovorax wautersii</name>
    <dbReference type="NCBI Taxonomy" id="1177982"/>
    <lineage>
        <taxon>Bacteria</taxon>
        <taxon>Pseudomonadati</taxon>
        <taxon>Pseudomonadota</taxon>
        <taxon>Betaproteobacteria</taxon>
        <taxon>Burkholderiales</taxon>
        <taxon>Comamonadaceae</taxon>
        <taxon>Paracidovorax</taxon>
    </lineage>
</organism>
<dbReference type="SUPFAM" id="SSF48371">
    <property type="entry name" value="ARM repeat"/>
    <property type="match status" value="1"/>
</dbReference>
<dbReference type="Proteomes" id="UP000461670">
    <property type="component" value="Unassembled WGS sequence"/>
</dbReference>
<evidence type="ECO:0000313" key="1">
    <source>
        <dbReference type="EMBL" id="KAF1021074.1"/>
    </source>
</evidence>
<dbReference type="EMBL" id="WNDQ01000026">
    <property type="protein sequence ID" value="KAF1021074.1"/>
    <property type="molecule type" value="Genomic_DNA"/>
</dbReference>
<dbReference type="InterPro" id="IPR016024">
    <property type="entry name" value="ARM-type_fold"/>
</dbReference>
<dbReference type="Gene3D" id="1.25.40.290">
    <property type="entry name" value="ARM repeat domains"/>
    <property type="match status" value="1"/>
</dbReference>
<gene>
    <name evidence="1" type="primary">yhaZ</name>
    <name evidence="1" type="ORF">GAK30_02098</name>
</gene>
<evidence type="ECO:0000313" key="2">
    <source>
        <dbReference type="Proteomes" id="UP000461670"/>
    </source>
</evidence>